<gene>
    <name evidence="2" type="ORF">Xmir_01557</name>
</gene>
<dbReference type="EMBL" id="NITZ01000006">
    <property type="protein sequence ID" value="PHM49201.1"/>
    <property type="molecule type" value="Genomic_DNA"/>
</dbReference>
<feature type="compositionally biased region" description="Low complexity" evidence="1">
    <location>
        <begin position="330"/>
        <end position="340"/>
    </location>
</feature>
<dbReference type="Proteomes" id="UP000221980">
    <property type="component" value="Unassembled WGS sequence"/>
</dbReference>
<comment type="caution">
    <text evidence="2">The sequence shown here is derived from an EMBL/GenBank/DDBJ whole genome shotgun (WGS) entry which is preliminary data.</text>
</comment>
<evidence type="ECO:0000313" key="2">
    <source>
        <dbReference type="EMBL" id="PHM49201.1"/>
    </source>
</evidence>
<organism evidence="2 3">
    <name type="scientific">Xenorhabdus miraniensis</name>
    <dbReference type="NCBI Taxonomy" id="351674"/>
    <lineage>
        <taxon>Bacteria</taxon>
        <taxon>Pseudomonadati</taxon>
        <taxon>Pseudomonadota</taxon>
        <taxon>Gammaproteobacteria</taxon>
        <taxon>Enterobacterales</taxon>
        <taxon>Morganellaceae</taxon>
        <taxon>Xenorhabdus</taxon>
    </lineage>
</organism>
<dbReference type="PANTHER" id="PTHR35862:SF3">
    <property type="entry name" value="FELS-2 PROPHAGE PROTEIN"/>
    <property type="match status" value="1"/>
</dbReference>
<evidence type="ECO:0000256" key="1">
    <source>
        <dbReference type="SAM" id="MobiDB-lite"/>
    </source>
</evidence>
<dbReference type="AlphaFoldDB" id="A0A2D0JSB8"/>
<proteinExistence type="predicted"/>
<dbReference type="InterPro" id="IPR052726">
    <property type="entry name" value="Phage_Baseplate_Hub"/>
</dbReference>
<dbReference type="OrthoDB" id="4070623at2"/>
<dbReference type="Pfam" id="PF05954">
    <property type="entry name" value="Phage_GPD"/>
    <property type="match status" value="1"/>
</dbReference>
<evidence type="ECO:0000313" key="3">
    <source>
        <dbReference type="Proteomes" id="UP000221980"/>
    </source>
</evidence>
<feature type="region of interest" description="Disordered" evidence="1">
    <location>
        <begin position="271"/>
        <end position="375"/>
    </location>
</feature>
<protein>
    <submittedName>
        <fullName evidence="2">Phage protein</fullName>
    </submittedName>
</protein>
<accession>A0A2D0JSB8</accession>
<sequence length="516" mass="57539">MIDFQQWIPSTDWVPQFDLITGKDGAPAFRLETNNKDITGKIQSRLMSLTLTDNRGLESDQLDIELDDADGKLIFPSRGDVLILELGWHGHPLTPKGKFVVDEIEHSGAPDRLTIRARSADFRGDLNVKREKSYHKHTLENIVSAIATRNQLTFKISEELKGISMHIDQTTESDVSFLTRIAKQEGAIASVKNGELLFVRQGQNKTASGEDIPLVMITRESGDSHRFSLSDREAYTGVVAQWQDTRVATKQTVKLRRAESKSGKVEITLEYGSSESKSSDKSSSQKDKKTSQKEKDSAKKKESPISKKEKGRKSEPSRGVEPAKSGGVSLNKKGGVNLTKKNNKTKGKDKPAYIQKGQDGRKRKNRDSGGINRERNIKIEGSVSYEEQHESTIEHHKTTTVQQESANYLVGTQENVLTLSRVYSNKESAERAAKAAWEKMQRGAAQFSITLAKGRADIYPETPIQLKGFKKEIDGTHWTLVKVTHNLNDSGFTTSLDLEIKIDDVEIKTEGTEINT</sequence>
<feature type="compositionally biased region" description="Basic and acidic residues" evidence="1">
    <location>
        <begin position="277"/>
        <end position="318"/>
    </location>
</feature>
<keyword evidence="3" id="KW-1185">Reference proteome</keyword>
<reference evidence="2 3" key="1">
    <citation type="journal article" date="2017" name="Nat. Microbiol.">
        <title>Natural product diversity associated with the nematode symbionts Photorhabdus and Xenorhabdus.</title>
        <authorList>
            <person name="Tobias N.J."/>
            <person name="Wolff H."/>
            <person name="Djahanschiri B."/>
            <person name="Grundmann F."/>
            <person name="Kronenwerth M."/>
            <person name="Shi Y.M."/>
            <person name="Simonyi S."/>
            <person name="Grun P."/>
            <person name="Shapiro-Ilan D."/>
            <person name="Pidot S.J."/>
            <person name="Stinear T.P."/>
            <person name="Ebersberger I."/>
            <person name="Bode H.B."/>
        </authorList>
    </citation>
    <scope>NUCLEOTIDE SEQUENCE [LARGE SCALE GENOMIC DNA]</scope>
    <source>
        <strain evidence="2 3">DSM 17902</strain>
    </source>
</reference>
<name>A0A2D0JSB8_9GAMM</name>
<dbReference type="PANTHER" id="PTHR35862">
    <property type="entry name" value="FELS-2 PROPHAGE PROTEIN"/>
    <property type="match status" value="1"/>
</dbReference>
<dbReference type="SUPFAM" id="SSF69279">
    <property type="entry name" value="Phage tail proteins"/>
    <property type="match status" value="1"/>
</dbReference>